<evidence type="ECO:0000313" key="2">
    <source>
        <dbReference type="EMBL" id="CAJ0559189.1"/>
    </source>
</evidence>
<dbReference type="AlphaFoldDB" id="A0AA36FPG9"/>
<proteinExistence type="predicted"/>
<feature type="region of interest" description="Disordered" evidence="1">
    <location>
        <begin position="146"/>
        <end position="172"/>
    </location>
</feature>
<feature type="compositionally biased region" description="Low complexity" evidence="1">
    <location>
        <begin position="152"/>
        <end position="166"/>
    </location>
</feature>
<reference evidence="2" key="1">
    <citation type="submission" date="2023-06" db="EMBL/GenBank/DDBJ databases">
        <authorList>
            <person name="Delattre M."/>
        </authorList>
    </citation>
    <scope>NUCLEOTIDE SEQUENCE</scope>
    <source>
        <strain evidence="2">AF72</strain>
    </source>
</reference>
<evidence type="ECO:0000256" key="1">
    <source>
        <dbReference type="SAM" id="MobiDB-lite"/>
    </source>
</evidence>
<gene>
    <name evidence="2" type="ORF">MSPICULIGERA_LOCUS1198</name>
</gene>
<comment type="caution">
    <text evidence="2">The sequence shown here is derived from an EMBL/GenBank/DDBJ whole genome shotgun (WGS) entry which is preliminary data.</text>
</comment>
<feature type="non-terminal residue" evidence="2">
    <location>
        <position position="172"/>
    </location>
</feature>
<sequence length="172" mass="19418">MSCAVERLEAAEPDGPMGNVIDEPIVPTEADNELVWAFYLGAHTAESAELLVEPGEFRLYHQRPMNRTILTEMPLTLVYRSALLQSFHFPVVRRGSMWRILYGESVTCEYASLAKLVEEKSVYAYIDIAEPHRPVESFRVHRRPKSYQNVKAAGTTSSATTSTTMTNREGHQ</sequence>
<accession>A0AA36FPG9</accession>
<dbReference type="Proteomes" id="UP001177023">
    <property type="component" value="Unassembled WGS sequence"/>
</dbReference>
<dbReference type="PANTHER" id="PTHR31128">
    <property type="entry name" value="PROTEIN CBR-CLEC-135-RELATED"/>
    <property type="match status" value="1"/>
</dbReference>
<keyword evidence="3" id="KW-1185">Reference proteome</keyword>
<dbReference type="EMBL" id="CATQJA010000315">
    <property type="protein sequence ID" value="CAJ0559189.1"/>
    <property type="molecule type" value="Genomic_DNA"/>
</dbReference>
<evidence type="ECO:0000313" key="3">
    <source>
        <dbReference type="Proteomes" id="UP001177023"/>
    </source>
</evidence>
<name>A0AA36FPG9_9BILA</name>
<organism evidence="2 3">
    <name type="scientific">Mesorhabditis spiculigera</name>
    <dbReference type="NCBI Taxonomy" id="96644"/>
    <lineage>
        <taxon>Eukaryota</taxon>
        <taxon>Metazoa</taxon>
        <taxon>Ecdysozoa</taxon>
        <taxon>Nematoda</taxon>
        <taxon>Chromadorea</taxon>
        <taxon>Rhabditida</taxon>
        <taxon>Rhabditina</taxon>
        <taxon>Rhabditomorpha</taxon>
        <taxon>Rhabditoidea</taxon>
        <taxon>Rhabditidae</taxon>
        <taxon>Mesorhabditinae</taxon>
        <taxon>Mesorhabditis</taxon>
    </lineage>
</organism>
<protein>
    <submittedName>
        <fullName evidence="2">Uncharacterized protein</fullName>
    </submittedName>
</protein>
<dbReference type="PANTHER" id="PTHR31128:SF9">
    <property type="entry name" value="DUF3444 DOMAIN-CONTAINING PROTEIN-RELATED"/>
    <property type="match status" value="1"/>
</dbReference>